<gene>
    <name evidence="2" type="ORF">JCM21714_269</name>
</gene>
<dbReference type="STRING" id="1298598.JCM21714_269"/>
<sequence>MRGLIYLIRQIDQVKSTAKTKWLEIIMYSLFATIGFIVITSIFSSMDYNASFSYNIDGKESTLDYKLPAIFGPENGELLTTDRMDAIIIAPDWLHGGAEAPRKLNTLVWSLIIGLFFYLITRLILRKRVAAAIQPLVKKVNPELLDEVCYRAVTIGFPVFTLGGSDFRFHLGTRGLATLLGDGILRKCGL</sequence>
<evidence type="ECO:0000256" key="1">
    <source>
        <dbReference type="SAM" id="Phobius"/>
    </source>
</evidence>
<dbReference type="Proteomes" id="UP000019102">
    <property type="component" value="Unassembled WGS sequence"/>
</dbReference>
<proteinExistence type="predicted"/>
<organism evidence="2 3">
    <name type="scientific">Gracilibacillus boraciitolerans JCM 21714</name>
    <dbReference type="NCBI Taxonomy" id="1298598"/>
    <lineage>
        <taxon>Bacteria</taxon>
        <taxon>Bacillati</taxon>
        <taxon>Bacillota</taxon>
        <taxon>Bacilli</taxon>
        <taxon>Bacillales</taxon>
        <taxon>Bacillaceae</taxon>
        <taxon>Gracilibacillus</taxon>
    </lineage>
</organism>
<feature type="transmembrane region" description="Helical" evidence="1">
    <location>
        <begin position="25"/>
        <end position="44"/>
    </location>
</feature>
<name>W4VDQ6_9BACI</name>
<dbReference type="AlphaFoldDB" id="W4VDQ6"/>
<reference evidence="2 3" key="1">
    <citation type="journal article" date="2014" name="Genome Announc.">
        <title>Draft Genome Sequence of the Boron-Tolerant and Moderately Halotolerant Bacterium Gracilibacillus boraciitolerans JCM 21714T.</title>
        <authorList>
            <person name="Ahmed I."/>
            <person name="Oshima K."/>
            <person name="Suda W."/>
            <person name="Kitamura K."/>
            <person name="Iida T."/>
            <person name="Ohmori Y."/>
            <person name="Fujiwara T."/>
            <person name="Hattori M."/>
            <person name="Ohkuma M."/>
        </authorList>
    </citation>
    <scope>NUCLEOTIDE SEQUENCE [LARGE SCALE GENOMIC DNA]</scope>
    <source>
        <strain evidence="2 3">JCM 21714</strain>
    </source>
</reference>
<protein>
    <submittedName>
        <fullName evidence="2">Cytochrome c-type biogenesis protein CcsA/ResC</fullName>
    </submittedName>
</protein>
<comment type="caution">
    <text evidence="2">The sequence shown here is derived from an EMBL/GenBank/DDBJ whole genome shotgun (WGS) entry which is preliminary data.</text>
</comment>
<accession>W4VDQ6</accession>
<dbReference type="EMBL" id="BAVS01000001">
    <property type="protein sequence ID" value="GAE91321.1"/>
    <property type="molecule type" value="Genomic_DNA"/>
</dbReference>
<feature type="transmembrane region" description="Helical" evidence="1">
    <location>
        <begin position="107"/>
        <end position="125"/>
    </location>
</feature>
<evidence type="ECO:0000313" key="2">
    <source>
        <dbReference type="EMBL" id="GAE91321.1"/>
    </source>
</evidence>
<keyword evidence="1" id="KW-0472">Membrane</keyword>
<dbReference type="eggNOG" id="COG0755">
    <property type="taxonomic scope" value="Bacteria"/>
</dbReference>
<keyword evidence="1" id="KW-0812">Transmembrane</keyword>
<keyword evidence="3" id="KW-1185">Reference proteome</keyword>
<evidence type="ECO:0000313" key="3">
    <source>
        <dbReference type="Proteomes" id="UP000019102"/>
    </source>
</evidence>
<keyword evidence="1" id="KW-1133">Transmembrane helix</keyword>